<keyword evidence="1" id="KW-0687">Ribonucleoprotein</keyword>
<name>Q67Z57_ARATH</name>
<dbReference type="EMBL" id="AK176261">
    <property type="protein sequence ID" value="BAD44024.1"/>
    <property type="molecule type" value="mRNA"/>
</dbReference>
<evidence type="ECO:0000313" key="1">
    <source>
        <dbReference type="EMBL" id="BAD44024.1"/>
    </source>
</evidence>
<organism evidence="1">
    <name type="scientific">Arabidopsis thaliana</name>
    <name type="common">Mouse-ear cress</name>
    <dbReference type="NCBI Taxonomy" id="3702"/>
    <lineage>
        <taxon>Eukaryota</taxon>
        <taxon>Viridiplantae</taxon>
        <taxon>Streptophyta</taxon>
        <taxon>Embryophyta</taxon>
        <taxon>Tracheophyta</taxon>
        <taxon>Spermatophyta</taxon>
        <taxon>Magnoliopsida</taxon>
        <taxon>eudicotyledons</taxon>
        <taxon>Gunneridae</taxon>
        <taxon>Pentapetalae</taxon>
        <taxon>rosids</taxon>
        <taxon>malvids</taxon>
        <taxon>Brassicales</taxon>
        <taxon>Brassicaceae</taxon>
        <taxon>Camelineae</taxon>
        <taxon>Arabidopsis</taxon>
    </lineage>
</organism>
<keyword evidence="1" id="KW-0689">Ribosomal protein</keyword>
<dbReference type="GO" id="GO:0005840">
    <property type="term" value="C:ribosome"/>
    <property type="evidence" value="ECO:0007669"/>
    <property type="project" value="UniProtKB-KW"/>
</dbReference>
<dbReference type="AlphaFoldDB" id="Q67Z57"/>
<proteinExistence type="evidence at transcript level"/>
<gene>
    <name evidence="1" type="ordered locus">At1g80800</name>
</gene>
<protein>
    <submittedName>
        <fullName evidence="1">Putative ribosomal protein</fullName>
    </submittedName>
</protein>
<sequence>MYVKLVKALCADHNINLLTLVNGPVSARSIQKAMLGKWLDVLVL</sequence>
<accession>Q67Z57</accession>
<reference evidence="1" key="1">
    <citation type="submission" date="2004-09" db="EMBL/GenBank/DDBJ databases">
        <title>Large-scale analysis of RIKEN Arabidopsis full-length (RAFL) cDNAs.</title>
        <authorList>
            <person name="Totoki Y."/>
            <person name="Seki M."/>
            <person name="Ishida J."/>
            <person name="Nakajima M."/>
            <person name="Enju A."/>
            <person name="Kamiya A."/>
            <person name="Narusaka M."/>
            <person name="Shin-i T."/>
            <person name="Nakagawa M."/>
            <person name="Sakamoto N."/>
            <person name="Oishi K."/>
            <person name="Kohara Y."/>
            <person name="Kobayashi M."/>
            <person name="Toyoda A."/>
            <person name="Sakaki Y."/>
            <person name="Sakurai T."/>
            <person name="Iida K."/>
            <person name="Akiyama K."/>
            <person name="Satou M."/>
            <person name="Toyoda T."/>
            <person name="Konagaya A."/>
            <person name="Carninci P."/>
            <person name="Kawai J."/>
            <person name="Hayashizaki Y."/>
            <person name="Shinozaki K."/>
        </authorList>
    </citation>
    <scope>NUCLEOTIDE SEQUENCE</scope>
</reference>